<evidence type="ECO:0000256" key="1">
    <source>
        <dbReference type="SAM" id="Coils"/>
    </source>
</evidence>
<dbReference type="AlphaFoldDB" id="A0AA36J9K2"/>
<keyword evidence="3" id="KW-1185">Reference proteome</keyword>
<comment type="caution">
    <text evidence="2">The sequence shown here is derived from an EMBL/GenBank/DDBJ whole genome shotgun (WGS) entry which is preliminary data.</text>
</comment>
<name>A0AA36J9K2_9DINO</name>
<accession>A0AA36J9K2</accession>
<keyword evidence="1" id="KW-0175">Coiled coil</keyword>
<sequence length="334" mass="38462">MRSAPVLTPWHHEMKQSVRGRVKEQVLGRTGASWEDRLQEQKAKKVQAMKTIEKEQREAIKAATEKGIEKQQVYSPLLALRSAPLASFAEKQAQRQEERVKDMEDKVRSYHITRGQILEKMRTREPLFRTEDVSAAKTALAEARRKRQAELQAEEKKRWEHLEECAAKGCQKRQTLYDLHNSPSFDARLARAVERKTQELRDLEKAQKDRIRDAVEAGHVKSAAVSPLSACLRNPPDNAERQQEILEERKRAMASIAAEYFRKRDEMLTKQANREPLFSNDLVADAAAALEGKAHKLKQEMAAEQLKQRQHIQELQNKVLSRPLMMERNYGIAA</sequence>
<evidence type="ECO:0000313" key="3">
    <source>
        <dbReference type="Proteomes" id="UP001178507"/>
    </source>
</evidence>
<organism evidence="2 3">
    <name type="scientific">Effrenium voratum</name>
    <dbReference type="NCBI Taxonomy" id="2562239"/>
    <lineage>
        <taxon>Eukaryota</taxon>
        <taxon>Sar</taxon>
        <taxon>Alveolata</taxon>
        <taxon>Dinophyceae</taxon>
        <taxon>Suessiales</taxon>
        <taxon>Symbiodiniaceae</taxon>
        <taxon>Effrenium</taxon>
    </lineage>
</organism>
<feature type="coiled-coil region" evidence="1">
    <location>
        <begin position="287"/>
        <end position="318"/>
    </location>
</feature>
<gene>
    <name evidence="2" type="ORF">EVOR1521_LOCUS24383</name>
</gene>
<protein>
    <submittedName>
        <fullName evidence="2">Uncharacterized protein</fullName>
    </submittedName>
</protein>
<evidence type="ECO:0000313" key="2">
    <source>
        <dbReference type="EMBL" id="CAJ1401190.1"/>
    </source>
</evidence>
<feature type="coiled-coil region" evidence="1">
    <location>
        <begin position="86"/>
        <end position="113"/>
    </location>
</feature>
<reference evidence="2" key="1">
    <citation type="submission" date="2023-08" db="EMBL/GenBank/DDBJ databases">
        <authorList>
            <person name="Chen Y."/>
            <person name="Shah S."/>
            <person name="Dougan E. K."/>
            <person name="Thang M."/>
            <person name="Chan C."/>
        </authorList>
    </citation>
    <scope>NUCLEOTIDE SEQUENCE</scope>
</reference>
<dbReference type="Proteomes" id="UP001178507">
    <property type="component" value="Unassembled WGS sequence"/>
</dbReference>
<proteinExistence type="predicted"/>
<dbReference type="EMBL" id="CAUJNA010003404">
    <property type="protein sequence ID" value="CAJ1401190.1"/>
    <property type="molecule type" value="Genomic_DNA"/>
</dbReference>